<keyword evidence="3" id="KW-0548">Nucleotidyltransferase</keyword>
<feature type="region of interest" description="Disordered" evidence="1">
    <location>
        <begin position="1"/>
        <end position="27"/>
    </location>
</feature>
<sequence>MALSRRNNGENQGSEVDSPELDHDDPNSEWHLVVGGGEASIVLPAVVFSCVRLWVQRGASSDGIVALGGAKSLIKELLNGKCVMVKVSIFWDRCTEELTSRTILEGLHLGPLRAALVKYYDHPYGCAGMYLQSNLGGITIFGWTVDRSLINNIFFIELSFFFCLVRLLFSHQDDKFQCAAKTKHQFALRQESCQAYVCNILNWVCVSIPTRQPPSLPAAQLGGLTRFGHAFLEMSLLPREKVVEIKSIIIPEVEVSPEKFCWLGNEDGTFSAASAYDIIRSMRLKEIPSHMDWSWMWRADSPERVSLFLWLAVNNRLMTNAERKRRHFSSDTNCPHCNGVEKTILHCLRDCIMAREVWSLLFPGVEKCSKFWERNAVDWLKASSMGFVGDFQSIDGKNFLATTWILWKSRCNFILQKEFRHPLDITRWARNFVLEFSSSNKNEMDKDIQRTEWIGWTTRSVASFKLNTDGLWERMGEQSLEEF</sequence>
<feature type="compositionally biased region" description="Polar residues" evidence="1">
    <location>
        <begin position="1"/>
        <end position="15"/>
    </location>
</feature>
<keyword evidence="3" id="KW-0695">RNA-directed DNA polymerase</keyword>
<evidence type="ECO:0000256" key="1">
    <source>
        <dbReference type="SAM" id="MobiDB-lite"/>
    </source>
</evidence>
<dbReference type="Pfam" id="PF13966">
    <property type="entry name" value="zf-RVT"/>
    <property type="match status" value="1"/>
</dbReference>
<feature type="domain" description="Reverse transcriptase zinc-binding" evidence="2">
    <location>
        <begin position="270"/>
        <end position="358"/>
    </location>
</feature>
<evidence type="ECO:0000313" key="3">
    <source>
        <dbReference type="EMBL" id="KAK6930866.1"/>
    </source>
</evidence>
<dbReference type="AlphaFoldDB" id="A0AAN8VJF4"/>
<evidence type="ECO:0000313" key="4">
    <source>
        <dbReference type="Proteomes" id="UP001370490"/>
    </source>
</evidence>
<keyword evidence="3" id="KW-0808">Transferase</keyword>
<dbReference type="InterPro" id="IPR021924">
    <property type="entry name" value="DUF3537"/>
</dbReference>
<dbReference type="Pfam" id="PF12056">
    <property type="entry name" value="DUF3537"/>
    <property type="match status" value="1"/>
</dbReference>
<organism evidence="3 4">
    <name type="scientific">Dillenia turbinata</name>
    <dbReference type="NCBI Taxonomy" id="194707"/>
    <lineage>
        <taxon>Eukaryota</taxon>
        <taxon>Viridiplantae</taxon>
        <taxon>Streptophyta</taxon>
        <taxon>Embryophyta</taxon>
        <taxon>Tracheophyta</taxon>
        <taxon>Spermatophyta</taxon>
        <taxon>Magnoliopsida</taxon>
        <taxon>eudicotyledons</taxon>
        <taxon>Gunneridae</taxon>
        <taxon>Pentapetalae</taxon>
        <taxon>Dilleniales</taxon>
        <taxon>Dilleniaceae</taxon>
        <taxon>Dillenia</taxon>
    </lineage>
</organism>
<name>A0AAN8VJF4_9MAGN</name>
<dbReference type="InterPro" id="IPR026960">
    <property type="entry name" value="RVT-Znf"/>
</dbReference>
<dbReference type="Proteomes" id="UP001370490">
    <property type="component" value="Unassembled WGS sequence"/>
</dbReference>
<dbReference type="GO" id="GO:0003964">
    <property type="term" value="F:RNA-directed DNA polymerase activity"/>
    <property type="evidence" value="ECO:0007669"/>
    <property type="project" value="UniProtKB-KW"/>
</dbReference>
<protein>
    <submittedName>
        <fullName evidence="3">Reverse transcriptase zinc-binding domain</fullName>
    </submittedName>
</protein>
<gene>
    <name evidence="3" type="ORF">RJ641_002659</name>
</gene>
<keyword evidence="4" id="KW-1185">Reference proteome</keyword>
<comment type="caution">
    <text evidence="3">The sequence shown here is derived from an EMBL/GenBank/DDBJ whole genome shotgun (WGS) entry which is preliminary data.</text>
</comment>
<dbReference type="EMBL" id="JBAMMX010000011">
    <property type="protein sequence ID" value="KAK6930866.1"/>
    <property type="molecule type" value="Genomic_DNA"/>
</dbReference>
<proteinExistence type="predicted"/>
<reference evidence="3 4" key="1">
    <citation type="submission" date="2023-12" db="EMBL/GenBank/DDBJ databases">
        <title>A high-quality genome assembly for Dillenia turbinata (Dilleniales).</title>
        <authorList>
            <person name="Chanderbali A."/>
        </authorList>
    </citation>
    <scope>NUCLEOTIDE SEQUENCE [LARGE SCALE GENOMIC DNA]</scope>
    <source>
        <strain evidence="3">LSX21</strain>
        <tissue evidence="3">Leaf</tissue>
    </source>
</reference>
<accession>A0AAN8VJF4</accession>
<evidence type="ECO:0000259" key="2">
    <source>
        <dbReference type="Pfam" id="PF13966"/>
    </source>
</evidence>